<gene>
    <name evidence="2" type="ORF">BAUCODRAFT_529379</name>
</gene>
<evidence type="ECO:0000313" key="2">
    <source>
        <dbReference type="EMBL" id="EMC95148.1"/>
    </source>
</evidence>
<dbReference type="KEGG" id="bcom:BAUCODRAFT_529379"/>
<dbReference type="GeneID" id="19115203"/>
<evidence type="ECO:0000256" key="1">
    <source>
        <dbReference type="SAM" id="MobiDB-lite"/>
    </source>
</evidence>
<proteinExistence type="predicted"/>
<name>M2MUA3_BAUPA</name>
<dbReference type="RefSeq" id="XP_007677746.1">
    <property type="nucleotide sequence ID" value="XM_007679556.1"/>
</dbReference>
<keyword evidence="3" id="KW-1185">Reference proteome</keyword>
<protein>
    <submittedName>
        <fullName evidence="2">Uncharacterized protein</fullName>
    </submittedName>
</protein>
<dbReference type="Proteomes" id="UP000011761">
    <property type="component" value="Unassembled WGS sequence"/>
</dbReference>
<feature type="region of interest" description="Disordered" evidence="1">
    <location>
        <begin position="1"/>
        <end position="24"/>
    </location>
</feature>
<dbReference type="HOGENOM" id="CLU_2885435_0_0_1"/>
<accession>M2MUA3</accession>
<dbReference type="AlphaFoldDB" id="M2MUA3"/>
<organism evidence="2 3">
    <name type="scientific">Baudoinia panamericana (strain UAMH 10762)</name>
    <name type="common">Angels' share fungus</name>
    <name type="synonym">Baudoinia compniacensis (strain UAMH 10762)</name>
    <dbReference type="NCBI Taxonomy" id="717646"/>
    <lineage>
        <taxon>Eukaryota</taxon>
        <taxon>Fungi</taxon>
        <taxon>Dikarya</taxon>
        <taxon>Ascomycota</taxon>
        <taxon>Pezizomycotina</taxon>
        <taxon>Dothideomycetes</taxon>
        <taxon>Dothideomycetidae</taxon>
        <taxon>Mycosphaerellales</taxon>
        <taxon>Teratosphaeriaceae</taxon>
        <taxon>Baudoinia</taxon>
    </lineage>
</organism>
<evidence type="ECO:0000313" key="3">
    <source>
        <dbReference type="Proteomes" id="UP000011761"/>
    </source>
</evidence>
<reference evidence="2 3" key="1">
    <citation type="journal article" date="2012" name="PLoS Pathog.">
        <title>Diverse lifestyles and strategies of plant pathogenesis encoded in the genomes of eighteen Dothideomycetes fungi.</title>
        <authorList>
            <person name="Ohm R.A."/>
            <person name="Feau N."/>
            <person name="Henrissat B."/>
            <person name="Schoch C.L."/>
            <person name="Horwitz B.A."/>
            <person name="Barry K.W."/>
            <person name="Condon B.J."/>
            <person name="Copeland A.C."/>
            <person name="Dhillon B."/>
            <person name="Glaser F."/>
            <person name="Hesse C.N."/>
            <person name="Kosti I."/>
            <person name="LaButti K."/>
            <person name="Lindquist E.A."/>
            <person name="Lucas S."/>
            <person name="Salamov A.A."/>
            <person name="Bradshaw R.E."/>
            <person name="Ciuffetti L."/>
            <person name="Hamelin R.C."/>
            <person name="Kema G.H.J."/>
            <person name="Lawrence C."/>
            <person name="Scott J.A."/>
            <person name="Spatafora J.W."/>
            <person name="Turgeon B.G."/>
            <person name="de Wit P.J.G.M."/>
            <person name="Zhong S."/>
            <person name="Goodwin S.B."/>
            <person name="Grigoriev I.V."/>
        </authorList>
    </citation>
    <scope>NUCLEOTIDE SEQUENCE [LARGE SCALE GENOMIC DNA]</scope>
    <source>
        <strain evidence="2 3">UAMH 10762</strain>
    </source>
</reference>
<sequence length="63" mass="6649">MGVFGMHATLTMPKNGTVGPLRQRSPTLLRSRGSSCRILTTGCVSVGSQNPAALNRAKRSAHL</sequence>
<dbReference type="EMBL" id="KB445557">
    <property type="protein sequence ID" value="EMC95148.1"/>
    <property type="molecule type" value="Genomic_DNA"/>
</dbReference>